<keyword evidence="6" id="KW-0460">Magnesium</keyword>
<dbReference type="PROSITE" id="PS00723">
    <property type="entry name" value="POLYPRENYL_SYNTHASE_1"/>
    <property type="match status" value="1"/>
</dbReference>
<dbReference type="PROSITE" id="PS00444">
    <property type="entry name" value="POLYPRENYL_SYNTHASE_2"/>
    <property type="match status" value="1"/>
</dbReference>
<evidence type="ECO:0000256" key="7">
    <source>
        <dbReference type="RuleBase" id="RU004466"/>
    </source>
</evidence>
<dbReference type="PANTHER" id="PTHR12001">
    <property type="entry name" value="GERANYLGERANYL PYROPHOSPHATE SYNTHASE"/>
    <property type="match status" value="1"/>
</dbReference>
<dbReference type="InterPro" id="IPR033749">
    <property type="entry name" value="Polyprenyl_synt_CS"/>
</dbReference>
<gene>
    <name evidence="8" type="ORF">FG87_43145</name>
</gene>
<evidence type="ECO:0000256" key="1">
    <source>
        <dbReference type="ARBA" id="ARBA00001946"/>
    </source>
</evidence>
<dbReference type="CDD" id="cd00685">
    <property type="entry name" value="Trans_IPPS_HT"/>
    <property type="match status" value="1"/>
</dbReference>
<evidence type="ECO:0000313" key="8">
    <source>
        <dbReference type="EMBL" id="KIA59409.1"/>
    </source>
</evidence>
<dbReference type="InterPro" id="IPR008949">
    <property type="entry name" value="Isoprenoid_synthase_dom_sf"/>
</dbReference>
<comment type="similarity">
    <text evidence="3 7">Belongs to the FPP/GGPP synthase family.</text>
</comment>
<keyword evidence="9" id="KW-1185">Reference proteome</keyword>
<comment type="pathway">
    <text evidence="2">Isoprenoid biosynthesis.</text>
</comment>
<evidence type="ECO:0000256" key="4">
    <source>
        <dbReference type="ARBA" id="ARBA00022679"/>
    </source>
</evidence>
<evidence type="ECO:0000256" key="5">
    <source>
        <dbReference type="ARBA" id="ARBA00022723"/>
    </source>
</evidence>
<reference evidence="8 9" key="1">
    <citation type="journal article" date="2014" name="Int. J. Syst. Evol. Microbiol.">
        <title>Nocardia vulneris sp. nov., isolated from wounds of human patients in North America.</title>
        <authorList>
            <person name="Lasker B.A."/>
            <person name="Bell M."/>
            <person name="Klenk H.P."/>
            <person name="Sproer C."/>
            <person name="Schumann C."/>
            <person name="Schumann P."/>
            <person name="Brown J.M."/>
        </authorList>
    </citation>
    <scope>NUCLEOTIDE SEQUENCE [LARGE SCALE GENOMIC DNA]</scope>
    <source>
        <strain evidence="8 9">W9851</strain>
    </source>
</reference>
<keyword evidence="4 7" id="KW-0808">Transferase</keyword>
<evidence type="ECO:0000256" key="6">
    <source>
        <dbReference type="ARBA" id="ARBA00022842"/>
    </source>
</evidence>
<comment type="cofactor">
    <cofactor evidence="1">
        <name>Mg(2+)</name>
        <dbReference type="ChEBI" id="CHEBI:18420"/>
    </cofactor>
</comment>
<proteinExistence type="inferred from homology"/>
<dbReference type="EMBL" id="JNFP01000137">
    <property type="protein sequence ID" value="KIA59409.1"/>
    <property type="molecule type" value="Genomic_DNA"/>
</dbReference>
<dbReference type="Gene3D" id="1.10.600.10">
    <property type="entry name" value="Farnesyl Diphosphate Synthase"/>
    <property type="match status" value="1"/>
</dbReference>
<dbReference type="SFLD" id="SFLDS00005">
    <property type="entry name" value="Isoprenoid_Synthase_Type_I"/>
    <property type="match status" value="1"/>
</dbReference>
<evidence type="ECO:0000313" key="9">
    <source>
        <dbReference type="Proteomes" id="UP000031364"/>
    </source>
</evidence>
<dbReference type="PANTHER" id="PTHR12001:SF85">
    <property type="entry name" value="SHORT CHAIN ISOPRENYL DIPHOSPHATE SYNTHASE"/>
    <property type="match status" value="1"/>
</dbReference>
<evidence type="ECO:0000256" key="2">
    <source>
        <dbReference type="ARBA" id="ARBA00005128"/>
    </source>
</evidence>
<dbReference type="InterPro" id="IPR000092">
    <property type="entry name" value="Polyprenyl_synt"/>
</dbReference>
<sequence length="348" mass="37556">MCAATGIYSVQDTRNDMMKRAEQLALEFLEKEHKRWFALDSEAGATIESIAELMRAGGKRIRPEFCISGYLAAGGDPDGSSIISAAVATEFLHASALIHDDVFDESAIRRGAPSVHEKYAARHRALGWQGESGRFGESVAILAGDLALVYADIFMAEAMPAVTAAWGELRAELMIGQHLDVVAAARFAGNPQLSRTIAQLKSGNYTIHRPLLVGAILAGRPDLAQPFEAYGLAVGEAFQLRDDLLDMFGDTDTLGKPAQLDLERHKMTLLLSLAIERDEQVRALIDAPGTTSAHLRERLLESGISAAVEQHIGALVERGSAALADVGLEPGWQEELISMAHGVAYRNK</sequence>
<organism evidence="8 9">
    <name type="scientific">Nocardia vulneris</name>
    <dbReference type="NCBI Taxonomy" id="1141657"/>
    <lineage>
        <taxon>Bacteria</taxon>
        <taxon>Bacillati</taxon>
        <taxon>Actinomycetota</taxon>
        <taxon>Actinomycetes</taxon>
        <taxon>Mycobacteriales</taxon>
        <taxon>Nocardiaceae</taxon>
        <taxon>Nocardia</taxon>
    </lineage>
</organism>
<dbReference type="SUPFAM" id="SSF48576">
    <property type="entry name" value="Terpenoid synthases"/>
    <property type="match status" value="1"/>
</dbReference>
<dbReference type="Proteomes" id="UP000031364">
    <property type="component" value="Unassembled WGS sequence"/>
</dbReference>
<dbReference type="Pfam" id="PF00348">
    <property type="entry name" value="polyprenyl_synt"/>
    <property type="match status" value="1"/>
</dbReference>
<comment type="caution">
    <text evidence="8">The sequence shown here is derived from an EMBL/GenBank/DDBJ whole genome shotgun (WGS) entry which is preliminary data.</text>
</comment>
<accession>A0ABR4Z228</accession>
<keyword evidence="5" id="KW-0479">Metal-binding</keyword>
<evidence type="ECO:0000256" key="3">
    <source>
        <dbReference type="ARBA" id="ARBA00006706"/>
    </source>
</evidence>
<name>A0ABR4Z228_9NOCA</name>
<protein>
    <submittedName>
        <fullName evidence="8">Polyprenyl synthetase</fullName>
    </submittedName>
</protein>